<dbReference type="EMBL" id="CAIIXF020000006">
    <property type="protein sequence ID" value="CAH1787727.1"/>
    <property type="molecule type" value="Genomic_DNA"/>
</dbReference>
<organism evidence="6 7">
    <name type="scientific">Owenia fusiformis</name>
    <name type="common">Polychaete worm</name>
    <dbReference type="NCBI Taxonomy" id="6347"/>
    <lineage>
        <taxon>Eukaryota</taxon>
        <taxon>Metazoa</taxon>
        <taxon>Spiralia</taxon>
        <taxon>Lophotrochozoa</taxon>
        <taxon>Annelida</taxon>
        <taxon>Polychaeta</taxon>
        <taxon>Sedentaria</taxon>
        <taxon>Canalipalpata</taxon>
        <taxon>Sabellida</taxon>
        <taxon>Oweniida</taxon>
        <taxon>Oweniidae</taxon>
        <taxon>Owenia</taxon>
    </lineage>
</organism>
<dbReference type="Proteomes" id="UP000749559">
    <property type="component" value="Unassembled WGS sequence"/>
</dbReference>
<proteinExistence type="inferred from homology"/>
<dbReference type="AlphaFoldDB" id="A0A8J1UWD9"/>
<evidence type="ECO:0000256" key="2">
    <source>
        <dbReference type="ARBA" id="ARBA00005904"/>
    </source>
</evidence>
<dbReference type="GO" id="GO:0005730">
    <property type="term" value="C:nucleolus"/>
    <property type="evidence" value="ECO:0007669"/>
    <property type="project" value="TreeGrafter"/>
</dbReference>
<name>A0A8J1UWD9_OWEFU</name>
<gene>
    <name evidence="6" type="ORF">OFUS_LOCUS13368</name>
</gene>
<dbReference type="PANTHER" id="PTHR14369:SF0">
    <property type="entry name" value="SURFEIT LOCUS PROTEIN 6"/>
    <property type="match status" value="1"/>
</dbReference>
<dbReference type="PANTHER" id="PTHR14369">
    <property type="entry name" value="SURFEIT LOCUS PROTEIN 6"/>
    <property type="match status" value="1"/>
</dbReference>
<dbReference type="GO" id="GO:0003677">
    <property type="term" value="F:DNA binding"/>
    <property type="evidence" value="ECO:0007669"/>
    <property type="project" value="TreeGrafter"/>
</dbReference>
<feature type="compositionally biased region" description="Basic residues" evidence="5">
    <location>
        <begin position="81"/>
        <end position="93"/>
    </location>
</feature>
<feature type="compositionally biased region" description="Polar residues" evidence="5">
    <location>
        <begin position="63"/>
        <end position="78"/>
    </location>
</feature>
<dbReference type="Pfam" id="PF04935">
    <property type="entry name" value="SURF6"/>
    <property type="match status" value="1"/>
</dbReference>
<keyword evidence="3" id="KW-0539">Nucleus</keyword>
<comment type="subcellular location">
    <subcellularLocation>
        <location evidence="1">Nucleus</location>
    </subcellularLocation>
</comment>
<sequence length="349" mass="40904">MEDERMRQAKADLDYFQQMLDTIPSRIYYGKQNLEKKRELEEQDGSLDVEAFKKAKFDPSQIKTVSQLQHASIETTETAGKKSKKNKKKKKNKEAHVPKAKVEENVKKVETYKDDTLELSPLAKYSDLQQKLHAKIEALRGNRKNTEEWKERKKLRRKESLLKLKMRRKANKQNNQEKGTSDMPPNGLKVPKVSNNKPIYNREGNMVFSKFDFIDKGDPNSDKGKKVGKDYKKMLANLEREKEKVKQLKETNPEKAKKVEEKTLWKSVLDKASGVKVRDDPELLKKAVKRKEKLKKKGEKAWTDRKDKVQDRMDRKQEKRTKNLKKRKESKIKGKIDRSKKKGHIIPGF</sequence>
<evidence type="ECO:0000313" key="7">
    <source>
        <dbReference type="Proteomes" id="UP000749559"/>
    </source>
</evidence>
<feature type="coiled-coil region" evidence="4">
    <location>
        <begin position="228"/>
        <end position="258"/>
    </location>
</feature>
<comment type="caution">
    <text evidence="6">The sequence shown here is derived from an EMBL/GenBank/DDBJ whole genome shotgun (WGS) entry which is preliminary data.</text>
</comment>
<reference evidence="6" key="1">
    <citation type="submission" date="2022-03" db="EMBL/GenBank/DDBJ databases">
        <authorList>
            <person name="Martin C."/>
        </authorList>
    </citation>
    <scope>NUCLEOTIDE SEQUENCE</scope>
</reference>
<dbReference type="InterPro" id="IPR007019">
    <property type="entry name" value="SURF6"/>
</dbReference>
<evidence type="ECO:0000256" key="5">
    <source>
        <dbReference type="SAM" id="MobiDB-lite"/>
    </source>
</evidence>
<evidence type="ECO:0000256" key="4">
    <source>
        <dbReference type="SAM" id="Coils"/>
    </source>
</evidence>
<feature type="compositionally biased region" description="Basic residues" evidence="5">
    <location>
        <begin position="338"/>
        <end position="349"/>
    </location>
</feature>
<feature type="compositionally biased region" description="Basic and acidic residues" evidence="5">
    <location>
        <begin position="299"/>
        <end position="321"/>
    </location>
</feature>
<evidence type="ECO:0000313" key="6">
    <source>
        <dbReference type="EMBL" id="CAH1787727.1"/>
    </source>
</evidence>
<dbReference type="GO" id="GO:0003723">
    <property type="term" value="F:RNA binding"/>
    <property type="evidence" value="ECO:0007669"/>
    <property type="project" value="TreeGrafter"/>
</dbReference>
<accession>A0A8J1UWD9</accession>
<keyword evidence="4" id="KW-0175">Coiled coil</keyword>
<feature type="region of interest" description="Disordered" evidence="5">
    <location>
        <begin position="294"/>
        <end position="349"/>
    </location>
</feature>
<dbReference type="GO" id="GO:0042273">
    <property type="term" value="P:ribosomal large subunit biogenesis"/>
    <property type="evidence" value="ECO:0007669"/>
    <property type="project" value="TreeGrafter"/>
</dbReference>
<evidence type="ECO:0000256" key="3">
    <source>
        <dbReference type="ARBA" id="ARBA00023242"/>
    </source>
</evidence>
<evidence type="ECO:0000256" key="1">
    <source>
        <dbReference type="ARBA" id="ARBA00004123"/>
    </source>
</evidence>
<dbReference type="OrthoDB" id="444809at2759"/>
<feature type="region of interest" description="Disordered" evidence="5">
    <location>
        <begin position="63"/>
        <end position="102"/>
    </location>
</feature>
<feature type="region of interest" description="Disordered" evidence="5">
    <location>
        <begin position="144"/>
        <end position="201"/>
    </location>
</feature>
<keyword evidence="7" id="KW-1185">Reference proteome</keyword>
<dbReference type="InterPro" id="IPR029190">
    <property type="entry name" value="Rrp14/SURF6_C"/>
</dbReference>
<protein>
    <submittedName>
        <fullName evidence="6">Uncharacterized protein</fullName>
    </submittedName>
</protein>
<comment type="similarity">
    <text evidence="2">Belongs to the SURF6 family.</text>
</comment>
<dbReference type="GO" id="GO:0042274">
    <property type="term" value="P:ribosomal small subunit biogenesis"/>
    <property type="evidence" value="ECO:0007669"/>
    <property type="project" value="TreeGrafter"/>
</dbReference>